<dbReference type="EMBL" id="BAABDQ010000026">
    <property type="protein sequence ID" value="GAA3591464.1"/>
    <property type="molecule type" value="Genomic_DNA"/>
</dbReference>
<reference evidence="2" key="1">
    <citation type="journal article" date="2019" name="Int. J. Syst. Evol. Microbiol.">
        <title>The Global Catalogue of Microorganisms (GCM) 10K type strain sequencing project: providing services to taxonomists for standard genome sequencing and annotation.</title>
        <authorList>
            <consortium name="The Broad Institute Genomics Platform"/>
            <consortium name="The Broad Institute Genome Sequencing Center for Infectious Disease"/>
            <person name="Wu L."/>
            <person name="Ma J."/>
        </authorList>
    </citation>
    <scope>NUCLEOTIDE SEQUENCE [LARGE SCALE GENOMIC DNA]</scope>
    <source>
        <strain evidence="2">JCM 17326</strain>
    </source>
</reference>
<proteinExistence type="predicted"/>
<protein>
    <submittedName>
        <fullName evidence="1">Uncharacterized protein</fullName>
    </submittedName>
</protein>
<gene>
    <name evidence="1" type="ORF">GCM10022419_087830</name>
</gene>
<keyword evidence="2" id="KW-1185">Reference proteome</keyword>
<comment type="caution">
    <text evidence="1">The sequence shown here is derived from an EMBL/GenBank/DDBJ whole genome shotgun (WGS) entry which is preliminary data.</text>
</comment>
<sequence>MNDVHREAEEKDNDQFILVIYHETGTNASRVNRWACTGTYTTAFARELQVLNGPVTQ</sequence>
<evidence type="ECO:0000313" key="2">
    <source>
        <dbReference type="Proteomes" id="UP001500630"/>
    </source>
</evidence>
<dbReference type="Proteomes" id="UP001500630">
    <property type="component" value="Unassembled WGS sequence"/>
</dbReference>
<name>A0ABP6YUY9_9ACTN</name>
<organism evidence="1 2">
    <name type="scientific">Nonomuraea rosea</name>
    <dbReference type="NCBI Taxonomy" id="638574"/>
    <lineage>
        <taxon>Bacteria</taxon>
        <taxon>Bacillati</taxon>
        <taxon>Actinomycetota</taxon>
        <taxon>Actinomycetes</taxon>
        <taxon>Streptosporangiales</taxon>
        <taxon>Streptosporangiaceae</taxon>
        <taxon>Nonomuraea</taxon>
    </lineage>
</organism>
<accession>A0ABP6YUY9</accession>
<evidence type="ECO:0000313" key="1">
    <source>
        <dbReference type="EMBL" id="GAA3591464.1"/>
    </source>
</evidence>